<accession>A0A399T070</accession>
<dbReference type="SUPFAM" id="SSF56801">
    <property type="entry name" value="Acetyl-CoA synthetase-like"/>
    <property type="match status" value="1"/>
</dbReference>
<comment type="caution">
    <text evidence="1">The sequence shown here is derived from an EMBL/GenBank/DDBJ whole genome shotgun (WGS) entry which is preliminary data.</text>
</comment>
<reference evidence="1 2" key="1">
    <citation type="submission" date="2018-08" db="EMBL/GenBank/DDBJ databases">
        <title>Pallidiluteibacterium maritimus gen. nov., sp. nov., isolated from coastal sediment.</title>
        <authorList>
            <person name="Zhou L.Y."/>
        </authorList>
    </citation>
    <scope>NUCLEOTIDE SEQUENCE [LARGE SCALE GENOMIC DNA]</scope>
    <source>
        <strain evidence="1 2">XSD2</strain>
    </source>
</reference>
<dbReference type="RefSeq" id="WP_119436394.1">
    <property type="nucleotide sequence ID" value="NZ_QWGR01000002.1"/>
</dbReference>
<sequence length="449" mass="52421">MLKALKEKYYQLPYRFRHGYKTLKRTTAFIQEFEYADKSTIQQMQFQRLQQIINFAWKINGYRELWETANFSPDKLKSIDDIQKIPFVTKELIRDNYKKFSVPKKWNVQYVSTGGSTGIPMGFYEKLENTHIENAFIYDIYKRVHPDFNIDEKSFTLRGKALKNIYESNPKGINLSSYNINESTVKEYTALIDKYKYRYLKAYPSSLYQVAKLMEDNHLSMQHHFEAIMLGSEPLFDFQKELIQRVFNAPIAHWYGHSEKAVLAANCEHSEKFHVYPQYGITEVVDKNGNRVKEGETGEIVGTSFWNFATPFIRYRTMDYAELGANKCFECGRNYQLFNKIEGREQDFVIDVQGNKITLTALIFAQHFICFGRIKQMQIKQREKGVISVLVVPTKDYNEKDSEELLSKIKTAATGGLSVKIKIVDSIKPSENGKIRFLDQKVNFSESLL</sequence>
<keyword evidence="1" id="KW-0436">Ligase</keyword>
<evidence type="ECO:0000313" key="1">
    <source>
        <dbReference type="EMBL" id="RIJ49706.1"/>
    </source>
</evidence>
<dbReference type="Proteomes" id="UP000265926">
    <property type="component" value="Unassembled WGS sequence"/>
</dbReference>
<protein>
    <submittedName>
        <fullName evidence="1">Phenylacetate--CoA ligase family protein</fullName>
    </submittedName>
</protein>
<dbReference type="GO" id="GO:0016874">
    <property type="term" value="F:ligase activity"/>
    <property type="evidence" value="ECO:0007669"/>
    <property type="project" value="UniProtKB-KW"/>
</dbReference>
<dbReference type="EMBL" id="QWGR01000002">
    <property type="protein sequence ID" value="RIJ49706.1"/>
    <property type="molecule type" value="Genomic_DNA"/>
</dbReference>
<dbReference type="OrthoDB" id="580775at2"/>
<dbReference type="PANTHER" id="PTHR36932">
    <property type="entry name" value="CAPSULAR POLYSACCHARIDE BIOSYNTHESIS PROTEIN"/>
    <property type="match status" value="1"/>
</dbReference>
<organism evidence="1 2">
    <name type="scientific">Maribellus luteus</name>
    <dbReference type="NCBI Taxonomy" id="2305463"/>
    <lineage>
        <taxon>Bacteria</taxon>
        <taxon>Pseudomonadati</taxon>
        <taxon>Bacteroidota</taxon>
        <taxon>Bacteroidia</taxon>
        <taxon>Marinilabiliales</taxon>
        <taxon>Prolixibacteraceae</taxon>
        <taxon>Maribellus</taxon>
    </lineage>
</organism>
<keyword evidence="2" id="KW-1185">Reference proteome</keyword>
<dbReference type="Gene3D" id="3.40.50.12780">
    <property type="entry name" value="N-terminal domain of ligase-like"/>
    <property type="match status" value="1"/>
</dbReference>
<dbReference type="InterPro" id="IPR053158">
    <property type="entry name" value="CapK_Type1_Caps_Biosynth"/>
</dbReference>
<gene>
    <name evidence="1" type="ORF">D1614_02905</name>
</gene>
<dbReference type="AlphaFoldDB" id="A0A399T070"/>
<evidence type="ECO:0000313" key="2">
    <source>
        <dbReference type="Proteomes" id="UP000265926"/>
    </source>
</evidence>
<name>A0A399T070_9BACT</name>
<dbReference type="PANTHER" id="PTHR36932:SF1">
    <property type="entry name" value="CAPSULAR POLYSACCHARIDE BIOSYNTHESIS PROTEIN"/>
    <property type="match status" value="1"/>
</dbReference>
<proteinExistence type="predicted"/>
<dbReference type="InterPro" id="IPR042099">
    <property type="entry name" value="ANL_N_sf"/>
</dbReference>